<keyword evidence="2" id="KW-1185">Reference proteome</keyword>
<reference evidence="2" key="1">
    <citation type="journal article" date="2022" name="Mol. Ecol. Resour.">
        <title>The genomes of chicory, endive, great burdock and yacon provide insights into Asteraceae palaeo-polyploidization history and plant inulin production.</title>
        <authorList>
            <person name="Fan W."/>
            <person name="Wang S."/>
            <person name="Wang H."/>
            <person name="Wang A."/>
            <person name="Jiang F."/>
            <person name="Liu H."/>
            <person name="Zhao H."/>
            <person name="Xu D."/>
            <person name="Zhang Y."/>
        </authorList>
    </citation>
    <scope>NUCLEOTIDE SEQUENCE [LARGE SCALE GENOMIC DNA]</scope>
    <source>
        <strain evidence="2">cv. Niubang</strain>
    </source>
</reference>
<gene>
    <name evidence="1" type="ORF">L6452_37741</name>
</gene>
<comment type="caution">
    <text evidence="1">The sequence shown here is derived from an EMBL/GenBank/DDBJ whole genome shotgun (WGS) entry which is preliminary data.</text>
</comment>
<dbReference type="EMBL" id="CM042060">
    <property type="protein sequence ID" value="KAI3678447.1"/>
    <property type="molecule type" value="Genomic_DNA"/>
</dbReference>
<accession>A0ACB8Y4I9</accession>
<reference evidence="1 2" key="2">
    <citation type="journal article" date="2022" name="Mol. Ecol. Resour.">
        <title>The genomes of chicory, endive, great burdock and yacon provide insights into Asteraceae paleo-polyploidization history and plant inulin production.</title>
        <authorList>
            <person name="Fan W."/>
            <person name="Wang S."/>
            <person name="Wang H."/>
            <person name="Wang A."/>
            <person name="Jiang F."/>
            <person name="Liu H."/>
            <person name="Zhao H."/>
            <person name="Xu D."/>
            <person name="Zhang Y."/>
        </authorList>
    </citation>
    <scope>NUCLEOTIDE SEQUENCE [LARGE SCALE GENOMIC DNA]</scope>
    <source>
        <strain evidence="2">cv. Niubang</strain>
    </source>
</reference>
<evidence type="ECO:0000313" key="2">
    <source>
        <dbReference type="Proteomes" id="UP001055879"/>
    </source>
</evidence>
<dbReference type="Proteomes" id="UP001055879">
    <property type="component" value="Linkage Group LG14"/>
</dbReference>
<evidence type="ECO:0000313" key="1">
    <source>
        <dbReference type="EMBL" id="KAI3678447.1"/>
    </source>
</evidence>
<proteinExistence type="predicted"/>
<name>A0ACB8Y4I9_ARCLA</name>
<protein>
    <submittedName>
        <fullName evidence="1">Uncharacterized protein</fullName>
    </submittedName>
</protein>
<organism evidence="1 2">
    <name type="scientific">Arctium lappa</name>
    <name type="common">Greater burdock</name>
    <name type="synonym">Lappa major</name>
    <dbReference type="NCBI Taxonomy" id="4217"/>
    <lineage>
        <taxon>Eukaryota</taxon>
        <taxon>Viridiplantae</taxon>
        <taxon>Streptophyta</taxon>
        <taxon>Embryophyta</taxon>
        <taxon>Tracheophyta</taxon>
        <taxon>Spermatophyta</taxon>
        <taxon>Magnoliopsida</taxon>
        <taxon>eudicotyledons</taxon>
        <taxon>Gunneridae</taxon>
        <taxon>Pentapetalae</taxon>
        <taxon>asterids</taxon>
        <taxon>campanulids</taxon>
        <taxon>Asterales</taxon>
        <taxon>Asteraceae</taxon>
        <taxon>Carduoideae</taxon>
        <taxon>Cardueae</taxon>
        <taxon>Arctiinae</taxon>
        <taxon>Arctium</taxon>
    </lineage>
</organism>
<sequence length="318" mass="34832">MFALILTFGCNSVRGAEVSDGVALYLDLVGLSEGYSEGYTAVDSSGAGILAQVYVPIKEGDKYILSTCEQPYLLDQMLDGYREVSRGFTFFAEVKPGEYLRIDHAHNHEVQGSIALPVFEDDSNERSCCAALELVTMKEKSDFCEEIDHYARQYGLNDDVAIRLRSTYTGDDDYILEFFLPINMKGSTKLQLLLNNLSSTMQSICRNLRTIFDVEPSGVGGFNIGFERGLDESILPVELSRSCSEQKYVEGSSTPADQVYVNATDASDARIGALPPEQTVGGSRIIREKMNSMVVGDGMDIGEDVIDECSQSNSSGVT</sequence>